<dbReference type="Pfam" id="PF12441">
    <property type="entry name" value="CopG_antitoxin"/>
    <property type="match status" value="1"/>
</dbReference>
<gene>
    <name evidence="1" type="ORF">A3F03_00835</name>
</gene>
<evidence type="ECO:0000313" key="1">
    <source>
        <dbReference type="EMBL" id="OGK37972.1"/>
    </source>
</evidence>
<name>A0A1F7I3U4_9BACT</name>
<dbReference type="AlphaFoldDB" id="A0A1F7I3U4"/>
<evidence type="ECO:0008006" key="3">
    <source>
        <dbReference type="Google" id="ProtNLM"/>
    </source>
</evidence>
<proteinExistence type="predicted"/>
<dbReference type="Proteomes" id="UP000176803">
    <property type="component" value="Unassembled WGS sequence"/>
</dbReference>
<protein>
    <recommendedName>
        <fullName evidence="3">CopG family transcriptional regulator</fullName>
    </recommendedName>
</protein>
<organism evidence="1 2">
    <name type="scientific">Candidatus Roizmanbacteria bacterium RIFCSPHIGHO2_12_FULL_41_11</name>
    <dbReference type="NCBI Taxonomy" id="1802052"/>
    <lineage>
        <taxon>Bacteria</taxon>
        <taxon>Candidatus Roizmaniibacteriota</taxon>
    </lineage>
</organism>
<dbReference type="InterPro" id="IPR022148">
    <property type="entry name" value="CopG_antitoxin"/>
</dbReference>
<evidence type="ECO:0000313" key="2">
    <source>
        <dbReference type="Proteomes" id="UP000176803"/>
    </source>
</evidence>
<comment type="caution">
    <text evidence="1">The sequence shown here is derived from an EMBL/GenBank/DDBJ whole genome shotgun (WGS) entry which is preliminary data.</text>
</comment>
<sequence length="95" mass="11232">MKKQPKFKPIPKFKNEDEERRFWDKADTSLYFDFSKARRVIFPNLKPSSQSISLRLPESILNELKVLANKRDVPYQSLIKIFLAEKLKEQTGANF</sequence>
<dbReference type="EMBL" id="MGAC01000025">
    <property type="protein sequence ID" value="OGK37972.1"/>
    <property type="molecule type" value="Genomic_DNA"/>
</dbReference>
<accession>A0A1F7I3U4</accession>
<reference evidence="1 2" key="1">
    <citation type="journal article" date="2016" name="Nat. Commun.">
        <title>Thousands of microbial genomes shed light on interconnected biogeochemical processes in an aquifer system.</title>
        <authorList>
            <person name="Anantharaman K."/>
            <person name="Brown C.T."/>
            <person name="Hug L.A."/>
            <person name="Sharon I."/>
            <person name="Castelle C.J."/>
            <person name="Probst A.J."/>
            <person name="Thomas B.C."/>
            <person name="Singh A."/>
            <person name="Wilkins M.J."/>
            <person name="Karaoz U."/>
            <person name="Brodie E.L."/>
            <person name="Williams K.H."/>
            <person name="Hubbard S.S."/>
            <person name="Banfield J.F."/>
        </authorList>
    </citation>
    <scope>NUCLEOTIDE SEQUENCE [LARGE SCALE GENOMIC DNA]</scope>
</reference>